<dbReference type="SUPFAM" id="SSF52540">
    <property type="entry name" value="P-loop containing nucleoside triphosphate hydrolases"/>
    <property type="match status" value="1"/>
</dbReference>
<dbReference type="Pfam" id="PF02606">
    <property type="entry name" value="LpxK"/>
    <property type="match status" value="1"/>
</dbReference>
<dbReference type="PANTHER" id="PTHR42724:SF1">
    <property type="entry name" value="TETRAACYLDISACCHARIDE 4'-KINASE, MITOCHONDRIAL-RELATED"/>
    <property type="match status" value="1"/>
</dbReference>
<dbReference type="InterPro" id="IPR003758">
    <property type="entry name" value="LpxK"/>
</dbReference>
<dbReference type="AlphaFoldDB" id="A0A3B1AB13"/>
<proteinExistence type="inferred from homology"/>
<evidence type="ECO:0000256" key="9">
    <source>
        <dbReference type="ARBA" id="ARBA00023098"/>
    </source>
</evidence>
<dbReference type="InterPro" id="IPR027417">
    <property type="entry name" value="P-loop_NTPase"/>
</dbReference>
<dbReference type="NCBIfam" id="TIGR00682">
    <property type="entry name" value="lpxK"/>
    <property type="match status" value="1"/>
</dbReference>
<evidence type="ECO:0000313" key="11">
    <source>
        <dbReference type="EMBL" id="VAW97042.1"/>
    </source>
</evidence>
<dbReference type="GO" id="GO:0009029">
    <property type="term" value="F:lipid-A 4'-kinase activity"/>
    <property type="evidence" value="ECO:0007669"/>
    <property type="project" value="UniProtKB-EC"/>
</dbReference>
<keyword evidence="8" id="KW-0067">ATP-binding</keyword>
<dbReference type="EMBL" id="UOFR01000043">
    <property type="protein sequence ID" value="VAW97042.1"/>
    <property type="molecule type" value="Genomic_DNA"/>
</dbReference>
<keyword evidence="7 11" id="KW-0418">Kinase</keyword>
<gene>
    <name evidence="11" type="ORF">MNBD_GAMMA21-825</name>
</gene>
<keyword evidence="3" id="KW-0444">Lipid biosynthesis</keyword>
<reference evidence="11" key="1">
    <citation type="submission" date="2018-06" db="EMBL/GenBank/DDBJ databases">
        <authorList>
            <person name="Zhirakovskaya E."/>
        </authorList>
    </citation>
    <scope>NUCLEOTIDE SEQUENCE</scope>
</reference>
<sequence>MITHHLQQSWYDKSGLTLALRPLSWLFILISVTRRYLYSVGIKKATQLSVPTIIVGNLTVGGTGKTPLVIWLANYLKELGYKPGILSRGYGGMAHSWPQQVRPDADPYIVGDEAVVISRRTQCPMAVGPDRVAAGEALLKYSDCDIVISDDGLQHYPLKRNIEILVIDGIRRFGNGYCLPAGPLRECVSRKEEVDCKVTNGVAAQGEYAMSYTGLTIVNLITEETRPLSEIVEHSIKAVAGIGNPDRFFNFLRSHGLRLETKAFPDHYLFQEDSIVADDDTVVLMTEKDAVKCQRFAKPNWWYVPVNVTLPKEFGLEIINLLEKSHG</sequence>
<organism evidence="11">
    <name type="scientific">hydrothermal vent metagenome</name>
    <dbReference type="NCBI Taxonomy" id="652676"/>
    <lineage>
        <taxon>unclassified sequences</taxon>
        <taxon>metagenomes</taxon>
        <taxon>ecological metagenomes</taxon>
    </lineage>
</organism>
<evidence type="ECO:0000256" key="4">
    <source>
        <dbReference type="ARBA" id="ARBA00022556"/>
    </source>
</evidence>
<keyword evidence="4" id="KW-0441">Lipid A biosynthesis</keyword>
<keyword evidence="10" id="KW-0812">Transmembrane</keyword>
<evidence type="ECO:0000256" key="6">
    <source>
        <dbReference type="ARBA" id="ARBA00022741"/>
    </source>
</evidence>
<dbReference type="EC" id="2.7.1.130" evidence="2"/>
<accession>A0A3B1AB13</accession>
<dbReference type="GO" id="GO:0009244">
    <property type="term" value="P:lipopolysaccharide core region biosynthetic process"/>
    <property type="evidence" value="ECO:0007669"/>
    <property type="project" value="TreeGrafter"/>
</dbReference>
<dbReference type="CDD" id="cd01983">
    <property type="entry name" value="SIMIBI"/>
    <property type="match status" value="1"/>
</dbReference>
<name>A0A3B1AB13_9ZZZZ</name>
<keyword evidence="10" id="KW-1133">Transmembrane helix</keyword>
<dbReference type="GO" id="GO:0005886">
    <property type="term" value="C:plasma membrane"/>
    <property type="evidence" value="ECO:0007669"/>
    <property type="project" value="TreeGrafter"/>
</dbReference>
<dbReference type="GO" id="GO:0009245">
    <property type="term" value="P:lipid A biosynthetic process"/>
    <property type="evidence" value="ECO:0007669"/>
    <property type="project" value="UniProtKB-KW"/>
</dbReference>
<keyword evidence="6" id="KW-0547">Nucleotide-binding</keyword>
<dbReference type="UniPathway" id="UPA00359">
    <property type="reaction ID" value="UER00482"/>
</dbReference>
<keyword evidence="9" id="KW-0443">Lipid metabolism</keyword>
<evidence type="ECO:0000256" key="2">
    <source>
        <dbReference type="ARBA" id="ARBA00012071"/>
    </source>
</evidence>
<feature type="transmembrane region" description="Helical" evidence="10">
    <location>
        <begin position="18"/>
        <end position="37"/>
    </location>
</feature>
<evidence type="ECO:0000256" key="10">
    <source>
        <dbReference type="SAM" id="Phobius"/>
    </source>
</evidence>
<evidence type="ECO:0000256" key="5">
    <source>
        <dbReference type="ARBA" id="ARBA00022679"/>
    </source>
</evidence>
<protein>
    <recommendedName>
        <fullName evidence="2">tetraacyldisaccharide 4'-kinase</fullName>
        <ecNumber evidence="2">2.7.1.130</ecNumber>
    </recommendedName>
</protein>
<evidence type="ECO:0000256" key="8">
    <source>
        <dbReference type="ARBA" id="ARBA00022840"/>
    </source>
</evidence>
<dbReference type="GO" id="GO:0005524">
    <property type="term" value="F:ATP binding"/>
    <property type="evidence" value="ECO:0007669"/>
    <property type="project" value="UniProtKB-KW"/>
</dbReference>
<keyword evidence="10" id="KW-0472">Membrane</keyword>
<comment type="pathway">
    <text evidence="1">Glycolipid biosynthesis; lipid IV(A) biosynthesis; lipid IV(A) from (3R)-3-hydroxytetradecanoyl-[acyl-carrier-protein] and UDP-N-acetyl-alpha-D-glucosamine: step 6/6.</text>
</comment>
<keyword evidence="5 11" id="KW-0808">Transferase</keyword>
<evidence type="ECO:0000256" key="7">
    <source>
        <dbReference type="ARBA" id="ARBA00022777"/>
    </source>
</evidence>
<evidence type="ECO:0000256" key="3">
    <source>
        <dbReference type="ARBA" id="ARBA00022516"/>
    </source>
</evidence>
<evidence type="ECO:0000256" key="1">
    <source>
        <dbReference type="ARBA" id="ARBA00004870"/>
    </source>
</evidence>
<dbReference type="HAMAP" id="MF_00409">
    <property type="entry name" value="LpxK"/>
    <property type="match status" value="1"/>
</dbReference>
<dbReference type="PANTHER" id="PTHR42724">
    <property type="entry name" value="TETRAACYLDISACCHARIDE 4'-KINASE"/>
    <property type="match status" value="1"/>
</dbReference>